<organism evidence="7 8">
    <name type="scientific">Aspergillus mulundensis</name>
    <dbReference type="NCBI Taxonomy" id="1810919"/>
    <lineage>
        <taxon>Eukaryota</taxon>
        <taxon>Fungi</taxon>
        <taxon>Dikarya</taxon>
        <taxon>Ascomycota</taxon>
        <taxon>Pezizomycotina</taxon>
        <taxon>Eurotiomycetes</taxon>
        <taxon>Eurotiomycetidae</taxon>
        <taxon>Eurotiales</taxon>
        <taxon>Aspergillaceae</taxon>
        <taxon>Aspergillus</taxon>
        <taxon>Aspergillus subgen. Nidulantes</taxon>
    </lineage>
</organism>
<dbReference type="Gene3D" id="3.40.50.150">
    <property type="entry name" value="Vaccinia Virus protein VP39"/>
    <property type="match status" value="1"/>
</dbReference>
<dbReference type="Gene3D" id="1.10.10.10">
    <property type="entry name" value="Winged helix-like DNA-binding domain superfamily/Winged helix DNA-binding domain"/>
    <property type="match status" value="1"/>
</dbReference>
<dbReference type="EMBL" id="PVWQ01000006">
    <property type="protein sequence ID" value="RDW78960.1"/>
    <property type="molecule type" value="Genomic_DNA"/>
</dbReference>
<evidence type="ECO:0000313" key="7">
    <source>
        <dbReference type="EMBL" id="RDW78960.1"/>
    </source>
</evidence>
<gene>
    <name evidence="7" type="ORF">DSM5745_05812</name>
</gene>
<feature type="region of interest" description="Disordered" evidence="4">
    <location>
        <begin position="270"/>
        <end position="298"/>
    </location>
</feature>
<dbReference type="SUPFAM" id="SSF46785">
    <property type="entry name" value="Winged helix' DNA-binding domain"/>
    <property type="match status" value="1"/>
</dbReference>
<dbReference type="PANTHER" id="PTHR43712:SF11">
    <property type="entry name" value="O-METHYLTRANSFERASE (AFU_ORTHOLOGUE AFUA_2G17820)-RELATED"/>
    <property type="match status" value="1"/>
</dbReference>
<dbReference type="InterPro" id="IPR001077">
    <property type="entry name" value="COMT_C"/>
</dbReference>
<dbReference type="GO" id="GO:0008171">
    <property type="term" value="F:O-methyltransferase activity"/>
    <property type="evidence" value="ECO:0007669"/>
    <property type="project" value="InterPro"/>
</dbReference>
<dbReference type="GO" id="GO:0046983">
    <property type="term" value="F:protein dimerization activity"/>
    <property type="evidence" value="ECO:0007669"/>
    <property type="project" value="InterPro"/>
</dbReference>
<dbReference type="PANTHER" id="PTHR43712">
    <property type="entry name" value="PUTATIVE (AFU_ORTHOLOGUE AFUA_4G14580)-RELATED"/>
    <property type="match status" value="1"/>
</dbReference>
<keyword evidence="8" id="KW-1185">Reference proteome</keyword>
<proteinExistence type="predicted"/>
<dbReference type="OrthoDB" id="2410195at2759"/>
<feature type="domain" description="O-methyltransferase C-terminal" evidence="5">
    <location>
        <begin position="388"/>
        <end position="470"/>
    </location>
</feature>
<dbReference type="SUPFAM" id="SSF53335">
    <property type="entry name" value="S-adenosyl-L-methionine-dependent methyltransferases"/>
    <property type="match status" value="1"/>
</dbReference>
<reference evidence="7 8" key="1">
    <citation type="journal article" date="2018" name="IMA Fungus">
        <title>IMA Genome-F 9: Draft genome sequence of Annulohypoxylon stygium, Aspergillus mulundensis, Berkeleyomyces basicola (syn. Thielaviopsis basicola), Ceratocystis smalleyi, two Cercospora beticola strains, Coleophoma cylindrospora, Fusarium fracticaudum, Phialophora cf. hyalina, and Morchella septimelata.</title>
        <authorList>
            <person name="Wingfield B.D."/>
            <person name="Bills G.F."/>
            <person name="Dong Y."/>
            <person name="Huang W."/>
            <person name="Nel W.J."/>
            <person name="Swalarsk-Parry B.S."/>
            <person name="Vaghefi N."/>
            <person name="Wilken P.M."/>
            <person name="An Z."/>
            <person name="de Beer Z.W."/>
            <person name="De Vos L."/>
            <person name="Chen L."/>
            <person name="Duong T.A."/>
            <person name="Gao Y."/>
            <person name="Hammerbacher A."/>
            <person name="Kikkert J.R."/>
            <person name="Li Y."/>
            <person name="Li H."/>
            <person name="Li K."/>
            <person name="Li Q."/>
            <person name="Liu X."/>
            <person name="Ma X."/>
            <person name="Naidoo K."/>
            <person name="Pethybridge S.J."/>
            <person name="Sun J."/>
            <person name="Steenkamp E.T."/>
            <person name="van der Nest M.A."/>
            <person name="van Wyk S."/>
            <person name="Wingfield M.J."/>
            <person name="Xiong C."/>
            <person name="Yue Q."/>
            <person name="Zhang X."/>
        </authorList>
    </citation>
    <scope>NUCLEOTIDE SEQUENCE [LARGE SCALE GENOMIC DNA]</scope>
    <source>
        <strain evidence="7 8">DSM 5745</strain>
    </source>
</reference>
<dbReference type="GO" id="GO:0032259">
    <property type="term" value="P:methylation"/>
    <property type="evidence" value="ECO:0007669"/>
    <property type="project" value="UniProtKB-KW"/>
</dbReference>
<feature type="compositionally biased region" description="Acidic residues" evidence="4">
    <location>
        <begin position="287"/>
        <end position="296"/>
    </location>
</feature>
<dbReference type="AlphaFoldDB" id="A0A3D8RYM4"/>
<accession>A0A3D8RYM4</accession>
<evidence type="ECO:0000256" key="2">
    <source>
        <dbReference type="ARBA" id="ARBA00022679"/>
    </source>
</evidence>
<keyword evidence="2" id="KW-0808">Transferase</keyword>
<dbReference type="RefSeq" id="XP_026603660.1">
    <property type="nucleotide sequence ID" value="XM_026747828.1"/>
</dbReference>
<dbReference type="PROSITE" id="PS51683">
    <property type="entry name" value="SAM_OMT_II"/>
    <property type="match status" value="1"/>
</dbReference>
<dbReference type="Pfam" id="PF08100">
    <property type="entry name" value="Dimerisation"/>
    <property type="match status" value="1"/>
</dbReference>
<evidence type="ECO:0000313" key="8">
    <source>
        <dbReference type="Proteomes" id="UP000256690"/>
    </source>
</evidence>
<dbReference type="GeneID" id="38116182"/>
<evidence type="ECO:0000259" key="6">
    <source>
        <dbReference type="Pfam" id="PF08100"/>
    </source>
</evidence>
<evidence type="ECO:0000256" key="1">
    <source>
        <dbReference type="ARBA" id="ARBA00022603"/>
    </source>
</evidence>
<dbReference type="GO" id="GO:0044550">
    <property type="term" value="P:secondary metabolite biosynthetic process"/>
    <property type="evidence" value="ECO:0007669"/>
    <property type="project" value="UniProtKB-ARBA"/>
</dbReference>
<name>A0A3D8RYM4_9EURO</name>
<keyword evidence="1" id="KW-0489">Methyltransferase</keyword>
<protein>
    <submittedName>
        <fullName evidence="7">Uncharacterized protein</fullName>
    </submittedName>
</protein>
<keyword evidence="3" id="KW-0949">S-adenosyl-L-methionine</keyword>
<evidence type="ECO:0000256" key="4">
    <source>
        <dbReference type="SAM" id="MobiDB-lite"/>
    </source>
</evidence>
<comment type="caution">
    <text evidence="7">The sequence shown here is derived from an EMBL/GenBank/DDBJ whole genome shotgun (WGS) entry which is preliminary data.</text>
</comment>
<evidence type="ECO:0000256" key="3">
    <source>
        <dbReference type="ARBA" id="ARBA00022691"/>
    </source>
</evidence>
<sequence>MGSLSPSPSSQDSSATILSLTDQIRLAALSEAEAEAKADTSSHPNPETHAHLLSLLDTLRLTIETPAETARRIIYQPPQNAALRVLLDLRVFELLMEHADEDEDGVSVQEIVQRTGAEGALVVRLMRVAVALGLASQSQSQCISNSNSNSNSPGRYGYGYVYRRTSKTPIMTSPLGRDGGMVLYDLTMPTLASLPSYFSAHAYNVPTEASCPMRWTTGQSQFEWLGARPAQQERFNAYMGARRMGSRAWFEVFPVQKVFGDLGLGDRDGKWKKTVGTGKDQGRDDGEGGGESEGEGDVFIVDIGGNEGHDLVALRKRYPGLRGRLVLQDLPAVVQGKDTELDRYGIEVMGYNFFEPQPVRGPYTPSPPLPGHSPIPLPYSTNTIRPHPGARIYYLRSILHDWPDATCLKILRNIIPAMSPSSRLILVEFVLPDTHTPLFQAALDVQMMCLGAGGERSRAQWEMLLGEAGLEIQGVWGGGGGERVIEVGLADAADGKGGRMGRGEDGDD</sequence>
<dbReference type="InterPro" id="IPR036390">
    <property type="entry name" value="WH_DNA-bd_sf"/>
</dbReference>
<dbReference type="Proteomes" id="UP000256690">
    <property type="component" value="Unassembled WGS sequence"/>
</dbReference>
<dbReference type="InterPro" id="IPR012967">
    <property type="entry name" value="COMT_dimerisation"/>
</dbReference>
<dbReference type="InterPro" id="IPR029063">
    <property type="entry name" value="SAM-dependent_MTases_sf"/>
</dbReference>
<dbReference type="Pfam" id="PF00891">
    <property type="entry name" value="Methyltransf_2"/>
    <property type="match status" value="1"/>
</dbReference>
<dbReference type="InterPro" id="IPR036388">
    <property type="entry name" value="WH-like_DNA-bd_sf"/>
</dbReference>
<dbReference type="InterPro" id="IPR016461">
    <property type="entry name" value="COMT-like"/>
</dbReference>
<evidence type="ECO:0000259" key="5">
    <source>
        <dbReference type="Pfam" id="PF00891"/>
    </source>
</evidence>
<feature type="domain" description="O-methyltransferase dimerisation" evidence="6">
    <location>
        <begin position="81"/>
        <end position="142"/>
    </location>
</feature>